<evidence type="ECO:0000259" key="2">
    <source>
        <dbReference type="PROSITE" id="PS50164"/>
    </source>
</evidence>
<dbReference type="InterPro" id="IPR000305">
    <property type="entry name" value="GIY-YIG_endonuc"/>
</dbReference>
<dbReference type="PANTHER" id="PTHR34477">
    <property type="entry name" value="UPF0213 PROTEIN YHBQ"/>
    <property type="match status" value="1"/>
</dbReference>
<feature type="domain" description="GIY-YIG" evidence="2">
    <location>
        <begin position="1"/>
        <end position="75"/>
    </location>
</feature>
<sequence>MVTVYILRSLITNKYYIGCTENIERRIREHNQGFVTATKPFIPYQVELTQNYQNLSDARKIELKLKNLKRKDYIEKIITEGKIKMDP</sequence>
<dbReference type="Proteomes" id="UP000034344">
    <property type="component" value="Unassembled WGS sequence"/>
</dbReference>
<dbReference type="SUPFAM" id="SSF82771">
    <property type="entry name" value="GIY-YIG endonuclease"/>
    <property type="match status" value="1"/>
</dbReference>
<dbReference type="PROSITE" id="PS50164">
    <property type="entry name" value="GIY_YIG"/>
    <property type="match status" value="1"/>
</dbReference>
<organism evidence="3 4">
    <name type="scientific">Candidatus Roizmanbacteria bacterium GW2011_GWA2_36_23</name>
    <dbReference type="NCBI Taxonomy" id="1618480"/>
    <lineage>
        <taxon>Bacteria</taxon>
        <taxon>Candidatus Roizmaniibacteriota</taxon>
    </lineage>
</organism>
<protein>
    <recommendedName>
        <fullName evidence="2">GIY-YIG domain-containing protein</fullName>
    </recommendedName>
</protein>
<comment type="caution">
    <text evidence="3">The sequence shown here is derived from an EMBL/GenBank/DDBJ whole genome shotgun (WGS) entry which is preliminary data.</text>
</comment>
<name>A0A0G0E3E0_9BACT</name>
<comment type="similarity">
    <text evidence="1">Belongs to the UPF0213 family.</text>
</comment>
<accession>A0A0G0E3E0</accession>
<dbReference type="Pfam" id="PF01541">
    <property type="entry name" value="GIY-YIG"/>
    <property type="match status" value="1"/>
</dbReference>
<dbReference type="InterPro" id="IPR050190">
    <property type="entry name" value="UPF0213_domain"/>
</dbReference>
<proteinExistence type="inferred from homology"/>
<dbReference type="PANTHER" id="PTHR34477:SF1">
    <property type="entry name" value="UPF0213 PROTEIN YHBQ"/>
    <property type="match status" value="1"/>
</dbReference>
<dbReference type="Gene3D" id="3.40.1440.10">
    <property type="entry name" value="GIY-YIG endonuclease"/>
    <property type="match status" value="1"/>
</dbReference>
<dbReference type="CDD" id="cd10449">
    <property type="entry name" value="GIY-YIG_SLX1_like"/>
    <property type="match status" value="1"/>
</dbReference>
<evidence type="ECO:0000313" key="3">
    <source>
        <dbReference type="EMBL" id="KKQ01413.1"/>
    </source>
</evidence>
<evidence type="ECO:0000256" key="1">
    <source>
        <dbReference type="ARBA" id="ARBA00007435"/>
    </source>
</evidence>
<gene>
    <name evidence="3" type="ORF">US11_C0009G0025</name>
</gene>
<evidence type="ECO:0000313" key="4">
    <source>
        <dbReference type="Proteomes" id="UP000034344"/>
    </source>
</evidence>
<dbReference type="EMBL" id="LBRS01000009">
    <property type="protein sequence ID" value="KKQ01413.1"/>
    <property type="molecule type" value="Genomic_DNA"/>
</dbReference>
<dbReference type="InterPro" id="IPR035901">
    <property type="entry name" value="GIY-YIG_endonuc_sf"/>
</dbReference>
<reference evidence="3 4" key="1">
    <citation type="journal article" date="2015" name="Nature">
        <title>rRNA introns, odd ribosomes, and small enigmatic genomes across a large radiation of phyla.</title>
        <authorList>
            <person name="Brown C.T."/>
            <person name="Hug L.A."/>
            <person name="Thomas B.C."/>
            <person name="Sharon I."/>
            <person name="Castelle C.J."/>
            <person name="Singh A."/>
            <person name="Wilkins M.J."/>
            <person name="Williams K.H."/>
            <person name="Banfield J.F."/>
        </authorList>
    </citation>
    <scope>NUCLEOTIDE SEQUENCE [LARGE SCALE GENOMIC DNA]</scope>
</reference>
<dbReference type="AlphaFoldDB" id="A0A0G0E3E0"/>